<dbReference type="AlphaFoldDB" id="G1P9E2"/>
<dbReference type="Pfam" id="PF05831">
    <property type="entry name" value="GAGE"/>
    <property type="match status" value="1"/>
</dbReference>
<comment type="similarity">
    <text evidence="1">Belongs to the GAGE family.</text>
</comment>
<dbReference type="HOGENOM" id="CLU_150116_2_1_1"/>
<dbReference type="FunCoup" id="G1P9E2">
    <property type="interactions" value="32"/>
</dbReference>
<dbReference type="Ensembl" id="ENSMLUT00000007492.2">
    <property type="protein sequence ID" value="ENSMLUP00000006841.2"/>
    <property type="gene ID" value="ENSMLUG00000007498.2"/>
</dbReference>
<sequence>QPRDEQPQQEEPPTESQDITPDEEKADAGAPEVQGPDMEPELQELAHPETEGKSEVGPDVREKNLPNLECSKMLEADLPQPEI</sequence>
<reference evidence="4" key="2">
    <citation type="submission" date="2025-08" db="UniProtKB">
        <authorList>
            <consortium name="Ensembl"/>
        </authorList>
    </citation>
    <scope>IDENTIFICATION</scope>
</reference>
<accession>G1P9E2</accession>
<dbReference type="InterPro" id="IPR031320">
    <property type="entry name" value="GAGE"/>
</dbReference>
<evidence type="ECO:0000256" key="1">
    <source>
        <dbReference type="ARBA" id="ARBA00007043"/>
    </source>
</evidence>
<evidence type="ECO:0000259" key="3">
    <source>
        <dbReference type="SMART" id="SM01379"/>
    </source>
</evidence>
<organism evidence="4 5">
    <name type="scientific">Myotis lucifugus</name>
    <name type="common">Little brown bat</name>
    <dbReference type="NCBI Taxonomy" id="59463"/>
    <lineage>
        <taxon>Eukaryota</taxon>
        <taxon>Metazoa</taxon>
        <taxon>Chordata</taxon>
        <taxon>Craniata</taxon>
        <taxon>Vertebrata</taxon>
        <taxon>Euteleostomi</taxon>
        <taxon>Mammalia</taxon>
        <taxon>Eutheria</taxon>
        <taxon>Laurasiatheria</taxon>
        <taxon>Chiroptera</taxon>
        <taxon>Yangochiroptera</taxon>
        <taxon>Vespertilionidae</taxon>
        <taxon>Myotis</taxon>
    </lineage>
</organism>
<dbReference type="SMART" id="SM01379">
    <property type="entry name" value="GAGE"/>
    <property type="match status" value="1"/>
</dbReference>
<protein>
    <recommendedName>
        <fullName evidence="3">GAGE domain-containing protein</fullName>
    </recommendedName>
</protein>
<reference evidence="4 5" key="1">
    <citation type="journal article" date="2011" name="Nature">
        <title>A high-resolution map of human evolutionary constraint using 29 mammals.</title>
        <authorList>
            <person name="Lindblad-Toh K."/>
            <person name="Garber M."/>
            <person name="Zuk O."/>
            <person name="Lin M.F."/>
            <person name="Parker B.J."/>
            <person name="Washietl S."/>
            <person name="Kheradpour P."/>
            <person name="Ernst J."/>
            <person name="Jordan G."/>
            <person name="Mauceli E."/>
            <person name="Ward L.D."/>
            <person name="Lowe C.B."/>
            <person name="Holloway A.K."/>
            <person name="Clamp M."/>
            <person name="Gnerre S."/>
            <person name="Alfoldi J."/>
            <person name="Beal K."/>
            <person name="Chang J."/>
            <person name="Clawson H."/>
            <person name="Cuff J."/>
            <person name="Di Palma F."/>
            <person name="Fitzgerald S."/>
            <person name="Flicek P."/>
            <person name="Guttman M."/>
            <person name="Hubisz M.J."/>
            <person name="Jaffe D.B."/>
            <person name="Jungreis I."/>
            <person name="Kent W.J."/>
            <person name="Kostka D."/>
            <person name="Lara M."/>
            <person name="Martins A.L."/>
            <person name="Massingham T."/>
            <person name="Moltke I."/>
            <person name="Raney B.J."/>
            <person name="Rasmussen M.D."/>
            <person name="Robinson J."/>
            <person name="Stark A."/>
            <person name="Vilella A.J."/>
            <person name="Wen J."/>
            <person name="Xie X."/>
            <person name="Zody M.C."/>
            <person name="Baldwin J."/>
            <person name="Bloom T."/>
            <person name="Chin C.W."/>
            <person name="Heiman D."/>
            <person name="Nicol R."/>
            <person name="Nusbaum C."/>
            <person name="Young S."/>
            <person name="Wilkinson J."/>
            <person name="Worley K.C."/>
            <person name="Kovar C.L."/>
            <person name="Muzny D.M."/>
            <person name="Gibbs R.A."/>
            <person name="Cree A."/>
            <person name="Dihn H.H."/>
            <person name="Fowler G."/>
            <person name="Jhangiani S."/>
            <person name="Joshi V."/>
            <person name="Lee S."/>
            <person name="Lewis L.R."/>
            <person name="Nazareth L.V."/>
            <person name="Okwuonu G."/>
            <person name="Santibanez J."/>
            <person name="Warren W.C."/>
            <person name="Mardis E.R."/>
            <person name="Weinstock G.M."/>
            <person name="Wilson R.K."/>
            <person name="Delehaunty K."/>
            <person name="Dooling D."/>
            <person name="Fronik C."/>
            <person name="Fulton L."/>
            <person name="Fulton B."/>
            <person name="Graves T."/>
            <person name="Minx P."/>
            <person name="Sodergren E."/>
            <person name="Birney E."/>
            <person name="Margulies E.H."/>
            <person name="Herrero J."/>
            <person name="Green E.D."/>
            <person name="Haussler D."/>
            <person name="Siepel A."/>
            <person name="Goldman N."/>
            <person name="Pollard K.S."/>
            <person name="Pedersen J.S."/>
            <person name="Lander E.S."/>
            <person name="Kellis M."/>
        </authorList>
    </citation>
    <scope>NUCLEOTIDE SEQUENCE [LARGE SCALE GENOMIC DNA]</scope>
</reference>
<dbReference type="OMA" id="MIPCQEK"/>
<dbReference type="PANTHER" id="PTHR14047:SF1">
    <property type="entry name" value="P ANTIGEN FAMILY MEMBER 3"/>
    <property type="match status" value="1"/>
</dbReference>
<name>G1P9E2_MYOLU</name>
<feature type="region of interest" description="Disordered" evidence="2">
    <location>
        <begin position="1"/>
        <end position="83"/>
    </location>
</feature>
<keyword evidence="5" id="KW-1185">Reference proteome</keyword>
<dbReference type="InterPro" id="IPR008625">
    <property type="entry name" value="GAGE_fam"/>
</dbReference>
<reference evidence="4" key="3">
    <citation type="submission" date="2025-09" db="UniProtKB">
        <authorList>
            <consortium name="Ensembl"/>
        </authorList>
    </citation>
    <scope>IDENTIFICATION</scope>
</reference>
<dbReference type="PANTHER" id="PTHR14047">
    <property type="entry name" value="P ANTIGEN FAMILY MEMBER 5-RELATED"/>
    <property type="match status" value="1"/>
</dbReference>
<dbReference type="GeneTree" id="ENSGT00940000153097"/>
<feature type="domain" description="GAGE" evidence="3">
    <location>
        <begin position="1"/>
        <end position="83"/>
    </location>
</feature>
<proteinExistence type="inferred from homology"/>
<feature type="compositionally biased region" description="Basic and acidic residues" evidence="2">
    <location>
        <begin position="44"/>
        <end position="64"/>
    </location>
</feature>
<dbReference type="EMBL" id="AAPE02031613">
    <property type="status" value="NOT_ANNOTATED_CDS"/>
    <property type="molecule type" value="Genomic_DNA"/>
</dbReference>
<evidence type="ECO:0000313" key="5">
    <source>
        <dbReference type="Proteomes" id="UP000001074"/>
    </source>
</evidence>
<dbReference type="InParanoid" id="G1P9E2"/>
<dbReference type="Proteomes" id="UP000001074">
    <property type="component" value="Unassembled WGS sequence"/>
</dbReference>
<evidence type="ECO:0000256" key="2">
    <source>
        <dbReference type="SAM" id="MobiDB-lite"/>
    </source>
</evidence>
<evidence type="ECO:0000313" key="4">
    <source>
        <dbReference type="Ensembl" id="ENSMLUP00000006841.2"/>
    </source>
</evidence>